<dbReference type="EMBL" id="CYKH01002042">
    <property type="protein sequence ID" value="CUG92439.1"/>
    <property type="molecule type" value="Genomic_DNA"/>
</dbReference>
<gene>
    <name evidence="5" type="ORF">BSAL_37305</name>
</gene>
<dbReference type="InterPro" id="IPR006073">
    <property type="entry name" value="GTP-bd"/>
</dbReference>
<evidence type="ECO:0000256" key="3">
    <source>
        <dbReference type="SAM" id="MobiDB-lite"/>
    </source>
</evidence>
<sequence length="460" mass="51291">MSYLPSRVLRNVHDPVFMRNVKKAFARYQDSMNQTPKRAVSREAFLDMDDKGAAWYLGHMSSATIELEQKISKVDFVLEMRDARLPFTTENPTLRRIIRGKPHLIIFNKAEMAHQECNVAVQRFYESQGSFALFTSTRRTWKDTVEAIRRFVSTVIPQQTFRTTAQIGLVVGMPNVGKSTLINSLRMAHEYQFHKDDFHRSRTGQTVSVHPGTTTALRMVPVCKDPNVVLYDSPGLTLPGCFAKEAGMKLAACGIVPTNDLTLTRALVARYLYDVLAAAGVTEHLAECLNLPRTPVSFDDCMALICERSGRSAQTELGNLQPFEAQGFLIQDFQNGRLGRVTLDRLPKRVKAFAGEAPSDAFKLSSGEATSVDEDEVRPENMYTHHVETHDAAPSFPEHLRAPLEELHFGGAPKSSGAGVDAKPQRDPDAFVISRKRGVISRASQADEGWRSSTRLRPGK</sequence>
<dbReference type="GO" id="GO:0003924">
    <property type="term" value="F:GTPase activity"/>
    <property type="evidence" value="ECO:0007669"/>
    <property type="project" value="TreeGrafter"/>
</dbReference>
<organism evidence="5 6">
    <name type="scientific">Bodo saltans</name>
    <name type="common">Flagellated protozoan</name>
    <dbReference type="NCBI Taxonomy" id="75058"/>
    <lineage>
        <taxon>Eukaryota</taxon>
        <taxon>Discoba</taxon>
        <taxon>Euglenozoa</taxon>
        <taxon>Kinetoplastea</taxon>
        <taxon>Metakinetoplastina</taxon>
        <taxon>Eubodonida</taxon>
        <taxon>Bodonidae</taxon>
        <taxon>Bodo</taxon>
    </lineage>
</organism>
<evidence type="ECO:0000313" key="5">
    <source>
        <dbReference type="EMBL" id="CUG92439.1"/>
    </source>
</evidence>
<evidence type="ECO:0000256" key="1">
    <source>
        <dbReference type="ARBA" id="ARBA00022741"/>
    </source>
</evidence>
<dbReference type="SUPFAM" id="SSF52540">
    <property type="entry name" value="P-loop containing nucleoside triphosphate hydrolases"/>
    <property type="match status" value="1"/>
</dbReference>
<keyword evidence="2" id="KW-0342">GTP-binding</keyword>
<evidence type="ECO:0000313" key="6">
    <source>
        <dbReference type="Proteomes" id="UP000051952"/>
    </source>
</evidence>
<dbReference type="Proteomes" id="UP000051952">
    <property type="component" value="Unassembled WGS sequence"/>
</dbReference>
<dbReference type="VEuPathDB" id="TriTrypDB:BSAL_37305"/>
<evidence type="ECO:0000259" key="4">
    <source>
        <dbReference type="Pfam" id="PF01926"/>
    </source>
</evidence>
<proteinExistence type="predicted"/>
<evidence type="ECO:0000256" key="2">
    <source>
        <dbReference type="ARBA" id="ARBA00023134"/>
    </source>
</evidence>
<feature type="domain" description="G" evidence="4">
    <location>
        <begin position="170"/>
        <end position="249"/>
    </location>
</feature>
<feature type="region of interest" description="Disordered" evidence="3">
    <location>
        <begin position="408"/>
        <end position="460"/>
    </location>
</feature>
<dbReference type="GO" id="GO:0032543">
    <property type="term" value="P:mitochondrial translation"/>
    <property type="evidence" value="ECO:0007669"/>
    <property type="project" value="TreeGrafter"/>
</dbReference>
<accession>A0A0S4JQF8</accession>
<dbReference type="AlphaFoldDB" id="A0A0S4JQF8"/>
<name>A0A0S4JQF8_BODSA</name>
<keyword evidence="6" id="KW-1185">Reference proteome</keyword>
<dbReference type="InterPro" id="IPR027417">
    <property type="entry name" value="P-loop_NTPase"/>
</dbReference>
<reference evidence="6" key="1">
    <citation type="submission" date="2015-09" db="EMBL/GenBank/DDBJ databases">
        <authorList>
            <consortium name="Pathogen Informatics"/>
        </authorList>
    </citation>
    <scope>NUCLEOTIDE SEQUENCE [LARGE SCALE GENOMIC DNA]</scope>
    <source>
        <strain evidence="6">Lake Konstanz</strain>
    </source>
</reference>
<protein>
    <submittedName>
        <fullName evidence="5">50S ribosome-binding GTPase, putative</fullName>
    </submittedName>
</protein>
<dbReference type="PANTHER" id="PTHR45782:SF4">
    <property type="entry name" value="MITOCHONDRIAL RIBOSOME-ASSOCIATED GTPASE 1"/>
    <property type="match status" value="1"/>
</dbReference>
<dbReference type="GO" id="GO:0005525">
    <property type="term" value="F:GTP binding"/>
    <property type="evidence" value="ECO:0007669"/>
    <property type="project" value="UniProtKB-KW"/>
</dbReference>
<keyword evidence="1" id="KW-0547">Nucleotide-binding</keyword>
<dbReference type="Gene3D" id="3.40.50.300">
    <property type="entry name" value="P-loop containing nucleotide triphosphate hydrolases"/>
    <property type="match status" value="1"/>
</dbReference>
<dbReference type="OMA" id="GVLWPKF"/>
<dbReference type="Pfam" id="PF01926">
    <property type="entry name" value="MMR_HSR1"/>
    <property type="match status" value="1"/>
</dbReference>
<dbReference type="CDD" id="cd01856">
    <property type="entry name" value="YlqF"/>
    <property type="match status" value="1"/>
</dbReference>
<dbReference type="InterPro" id="IPR023179">
    <property type="entry name" value="GTP-bd_ortho_bundle_sf"/>
</dbReference>
<dbReference type="PANTHER" id="PTHR45782">
    <property type="entry name" value="MITOCHONDRIAL RIBOSOME-ASSOCIATED GTPASE 1"/>
    <property type="match status" value="1"/>
</dbReference>
<dbReference type="OrthoDB" id="269151at2759"/>
<dbReference type="Gene3D" id="1.10.1580.10">
    <property type="match status" value="1"/>
</dbReference>
<feature type="compositionally biased region" description="Polar residues" evidence="3">
    <location>
        <begin position="451"/>
        <end position="460"/>
    </location>
</feature>
<dbReference type="GO" id="GO:0005739">
    <property type="term" value="C:mitochondrion"/>
    <property type="evidence" value="ECO:0007669"/>
    <property type="project" value="TreeGrafter"/>
</dbReference>